<dbReference type="RefSeq" id="WP_367594432.1">
    <property type="nucleotide sequence ID" value="NZ_JBFMVT010000002.1"/>
</dbReference>
<proteinExistence type="predicted"/>
<keyword evidence="2" id="KW-1185">Reference proteome</keyword>
<gene>
    <name evidence="1" type="ORF">AB1E22_05500</name>
</gene>
<protein>
    <submittedName>
        <fullName evidence="1">Uncharacterized protein</fullName>
    </submittedName>
</protein>
<name>A0ABV3NRK0_9ENTR</name>
<reference evidence="1 2" key="1">
    <citation type="submission" date="2024-07" db="EMBL/GenBank/DDBJ databases">
        <authorList>
            <person name="Wang L."/>
        </authorList>
    </citation>
    <scope>NUCLEOTIDE SEQUENCE [LARGE SCALE GENOMIC DNA]</scope>
    <source>
        <strain evidence="1 2">WL359</strain>
    </source>
</reference>
<dbReference type="Proteomes" id="UP001555342">
    <property type="component" value="Unassembled WGS sequence"/>
</dbReference>
<accession>A0ABV3NRK0</accession>
<evidence type="ECO:0000313" key="1">
    <source>
        <dbReference type="EMBL" id="MEW7312167.1"/>
    </source>
</evidence>
<evidence type="ECO:0000313" key="2">
    <source>
        <dbReference type="Proteomes" id="UP001555342"/>
    </source>
</evidence>
<dbReference type="EMBL" id="JBFMVT010000002">
    <property type="protein sequence ID" value="MEW7312167.1"/>
    <property type="molecule type" value="Genomic_DNA"/>
</dbReference>
<organism evidence="1 2">
    <name type="scientific">Buttiauxella gaviniae</name>
    <dbReference type="NCBI Taxonomy" id="82990"/>
    <lineage>
        <taxon>Bacteria</taxon>
        <taxon>Pseudomonadati</taxon>
        <taxon>Pseudomonadota</taxon>
        <taxon>Gammaproteobacteria</taxon>
        <taxon>Enterobacterales</taxon>
        <taxon>Enterobacteriaceae</taxon>
        <taxon>Buttiauxella</taxon>
    </lineage>
</organism>
<sequence>MLKLTGNLLSGTPLCALHEGNTTRFNYSPWGSTDQKNSGLLGFNGQRHDPLTGVNHLGNGYRAYSRF</sequence>
<comment type="caution">
    <text evidence="1">The sequence shown here is derived from an EMBL/GenBank/DDBJ whole genome shotgun (WGS) entry which is preliminary data.</text>
</comment>